<reference evidence="2" key="1">
    <citation type="journal article" date="2023" name="Mol. Phylogenet. Evol.">
        <title>Genome-scale phylogeny and comparative genomics of the fungal order Sordariales.</title>
        <authorList>
            <person name="Hensen N."/>
            <person name="Bonometti L."/>
            <person name="Westerberg I."/>
            <person name="Brannstrom I.O."/>
            <person name="Guillou S."/>
            <person name="Cros-Aarteil S."/>
            <person name="Calhoun S."/>
            <person name="Haridas S."/>
            <person name="Kuo A."/>
            <person name="Mondo S."/>
            <person name="Pangilinan J."/>
            <person name="Riley R."/>
            <person name="LaButti K."/>
            <person name="Andreopoulos B."/>
            <person name="Lipzen A."/>
            <person name="Chen C."/>
            <person name="Yan M."/>
            <person name="Daum C."/>
            <person name="Ng V."/>
            <person name="Clum A."/>
            <person name="Steindorff A."/>
            <person name="Ohm R.A."/>
            <person name="Martin F."/>
            <person name="Silar P."/>
            <person name="Natvig D.O."/>
            <person name="Lalanne C."/>
            <person name="Gautier V."/>
            <person name="Ament-Velasquez S.L."/>
            <person name="Kruys A."/>
            <person name="Hutchinson M.I."/>
            <person name="Powell A.J."/>
            <person name="Barry K."/>
            <person name="Miller A.N."/>
            <person name="Grigoriev I.V."/>
            <person name="Debuchy R."/>
            <person name="Gladieux P."/>
            <person name="Hiltunen Thoren M."/>
            <person name="Johannesson H."/>
        </authorList>
    </citation>
    <scope>NUCLEOTIDE SEQUENCE</scope>
    <source>
        <strain evidence="2">CBS 626.80</strain>
    </source>
</reference>
<dbReference type="AlphaFoldDB" id="A0AAN6NJM8"/>
<comment type="caution">
    <text evidence="2">The sequence shown here is derived from an EMBL/GenBank/DDBJ whole genome shotgun (WGS) entry which is preliminary data.</text>
</comment>
<dbReference type="Proteomes" id="UP001303222">
    <property type="component" value="Unassembled WGS sequence"/>
</dbReference>
<keyword evidence="3" id="KW-1185">Reference proteome</keyword>
<evidence type="ECO:0000313" key="2">
    <source>
        <dbReference type="EMBL" id="KAK3947065.1"/>
    </source>
</evidence>
<name>A0AAN6NJM8_9PEZI</name>
<evidence type="ECO:0000256" key="1">
    <source>
        <dbReference type="SAM" id="SignalP"/>
    </source>
</evidence>
<dbReference type="EMBL" id="MU859424">
    <property type="protein sequence ID" value="KAK3947065.1"/>
    <property type="molecule type" value="Genomic_DNA"/>
</dbReference>
<sequence length="109" mass="11687">MKFTILPSLFVAAALSVNAAVVESDTSVLRRDIFARQNANRPVPNGACCVANTSLKQDICRVNGQQGKCVPANTANCGARLTCIEDSRLTCNPNVLERGRPLCRLRNGA</sequence>
<accession>A0AAN6NJM8</accession>
<evidence type="ECO:0000313" key="3">
    <source>
        <dbReference type="Proteomes" id="UP001303222"/>
    </source>
</evidence>
<reference evidence="2" key="2">
    <citation type="submission" date="2023-06" db="EMBL/GenBank/DDBJ databases">
        <authorList>
            <consortium name="Lawrence Berkeley National Laboratory"/>
            <person name="Mondo S.J."/>
            <person name="Hensen N."/>
            <person name="Bonometti L."/>
            <person name="Westerberg I."/>
            <person name="Brannstrom I.O."/>
            <person name="Guillou S."/>
            <person name="Cros-Aarteil S."/>
            <person name="Calhoun S."/>
            <person name="Haridas S."/>
            <person name="Kuo A."/>
            <person name="Pangilinan J."/>
            <person name="Riley R."/>
            <person name="Labutti K."/>
            <person name="Andreopoulos B."/>
            <person name="Lipzen A."/>
            <person name="Chen C."/>
            <person name="Yanf M."/>
            <person name="Daum C."/>
            <person name="Ng V."/>
            <person name="Clum A."/>
            <person name="Steindorff A."/>
            <person name="Ohm R."/>
            <person name="Martin F."/>
            <person name="Silar P."/>
            <person name="Natvig D."/>
            <person name="Lalanne C."/>
            <person name="Gautier V."/>
            <person name="Ament-Velasquez S.L."/>
            <person name="Kruys A."/>
            <person name="Hutchinson M.I."/>
            <person name="Powell A.J."/>
            <person name="Barry K."/>
            <person name="Miller A.N."/>
            <person name="Grigoriev I.V."/>
            <person name="Debuchy R."/>
            <person name="Gladieux P."/>
            <person name="Thoren M.H."/>
            <person name="Johannesson H."/>
        </authorList>
    </citation>
    <scope>NUCLEOTIDE SEQUENCE</scope>
    <source>
        <strain evidence="2">CBS 626.80</strain>
    </source>
</reference>
<keyword evidence="1" id="KW-0732">Signal</keyword>
<feature type="signal peptide" evidence="1">
    <location>
        <begin position="1"/>
        <end position="19"/>
    </location>
</feature>
<gene>
    <name evidence="2" type="ORF">QBC32DRAFT_248407</name>
</gene>
<feature type="chain" id="PRO_5042878248" evidence="1">
    <location>
        <begin position="20"/>
        <end position="109"/>
    </location>
</feature>
<proteinExistence type="predicted"/>
<protein>
    <submittedName>
        <fullName evidence="2">Uncharacterized protein</fullName>
    </submittedName>
</protein>
<organism evidence="2 3">
    <name type="scientific">Pseudoneurospora amorphoporcata</name>
    <dbReference type="NCBI Taxonomy" id="241081"/>
    <lineage>
        <taxon>Eukaryota</taxon>
        <taxon>Fungi</taxon>
        <taxon>Dikarya</taxon>
        <taxon>Ascomycota</taxon>
        <taxon>Pezizomycotina</taxon>
        <taxon>Sordariomycetes</taxon>
        <taxon>Sordariomycetidae</taxon>
        <taxon>Sordariales</taxon>
        <taxon>Sordariaceae</taxon>
        <taxon>Pseudoneurospora</taxon>
    </lineage>
</organism>